<sequence length="175" mass="19335">MGRKRPSSAGGKVSSAVRHARNRAKNTTTKEAPASIEYQYSPQGKAALNAAPAWFLPAMRIALQPMERRLDAIERRLGAIERSLDRLLRTCALSYNQRAGDGSHTPFEMVAFCDGSDPTAAPYNLPLLSSWAAVDNLSSSRCTIYFQGYFPNQPVPRLIATRRKKILIAIGYLHT</sequence>
<dbReference type="Proteomes" id="UP000027195">
    <property type="component" value="Unassembled WGS sequence"/>
</dbReference>
<dbReference type="EMBL" id="KL198067">
    <property type="protein sequence ID" value="KDQ10514.1"/>
    <property type="molecule type" value="Genomic_DNA"/>
</dbReference>
<feature type="region of interest" description="Disordered" evidence="2">
    <location>
        <begin position="1"/>
        <end position="31"/>
    </location>
</feature>
<gene>
    <name evidence="4" type="ORF">BOTBODRAFT_36207</name>
</gene>
<evidence type="ECO:0000313" key="4">
    <source>
        <dbReference type="EMBL" id="KDQ10514.1"/>
    </source>
</evidence>
<dbReference type="AlphaFoldDB" id="A0A067M4N3"/>
<accession>A0A067M4N3</accession>
<evidence type="ECO:0000313" key="5">
    <source>
        <dbReference type="Proteomes" id="UP000027195"/>
    </source>
</evidence>
<evidence type="ECO:0000256" key="2">
    <source>
        <dbReference type="SAM" id="MobiDB-lite"/>
    </source>
</evidence>
<dbReference type="InParanoid" id="A0A067M4N3"/>
<dbReference type="OrthoDB" id="3230244at2759"/>
<dbReference type="HOGENOM" id="CLU_084531_0_0_1"/>
<proteinExistence type="inferred from homology"/>
<evidence type="ECO:0000259" key="3">
    <source>
        <dbReference type="Pfam" id="PF08593"/>
    </source>
</evidence>
<comment type="similarity">
    <text evidence="1">Belongs to the UPF0612 family.</text>
</comment>
<feature type="domain" description="Mug135-like C-terminal" evidence="3">
    <location>
        <begin position="94"/>
        <end position="172"/>
    </location>
</feature>
<evidence type="ECO:0000256" key="1">
    <source>
        <dbReference type="ARBA" id="ARBA00005788"/>
    </source>
</evidence>
<reference evidence="5" key="1">
    <citation type="journal article" date="2014" name="Proc. Natl. Acad. Sci. U.S.A.">
        <title>Extensive sampling of basidiomycete genomes demonstrates inadequacy of the white-rot/brown-rot paradigm for wood decay fungi.</title>
        <authorList>
            <person name="Riley R."/>
            <person name="Salamov A.A."/>
            <person name="Brown D.W."/>
            <person name="Nagy L.G."/>
            <person name="Floudas D."/>
            <person name="Held B.W."/>
            <person name="Levasseur A."/>
            <person name="Lombard V."/>
            <person name="Morin E."/>
            <person name="Otillar R."/>
            <person name="Lindquist E.A."/>
            <person name="Sun H."/>
            <person name="LaButti K.M."/>
            <person name="Schmutz J."/>
            <person name="Jabbour D."/>
            <person name="Luo H."/>
            <person name="Baker S.E."/>
            <person name="Pisabarro A.G."/>
            <person name="Walton J.D."/>
            <person name="Blanchette R.A."/>
            <person name="Henrissat B."/>
            <person name="Martin F."/>
            <person name="Cullen D."/>
            <person name="Hibbett D.S."/>
            <person name="Grigoriev I.V."/>
        </authorList>
    </citation>
    <scope>NUCLEOTIDE SEQUENCE [LARGE SCALE GENOMIC DNA]</scope>
    <source>
        <strain evidence="5">FD-172 SS1</strain>
    </source>
</reference>
<protein>
    <recommendedName>
        <fullName evidence="3">Mug135-like C-terminal domain-containing protein</fullName>
    </recommendedName>
</protein>
<dbReference type="Pfam" id="PF08593">
    <property type="entry name" value="Mug135_C"/>
    <property type="match status" value="1"/>
</dbReference>
<organism evidence="4 5">
    <name type="scientific">Botryobasidium botryosum (strain FD-172 SS1)</name>
    <dbReference type="NCBI Taxonomy" id="930990"/>
    <lineage>
        <taxon>Eukaryota</taxon>
        <taxon>Fungi</taxon>
        <taxon>Dikarya</taxon>
        <taxon>Basidiomycota</taxon>
        <taxon>Agaricomycotina</taxon>
        <taxon>Agaricomycetes</taxon>
        <taxon>Cantharellales</taxon>
        <taxon>Botryobasidiaceae</taxon>
        <taxon>Botryobasidium</taxon>
    </lineage>
</organism>
<dbReference type="InterPro" id="IPR013902">
    <property type="entry name" value="Mug135-like_C"/>
</dbReference>
<name>A0A067M4N3_BOTB1</name>
<keyword evidence="5" id="KW-1185">Reference proteome</keyword>